<gene>
    <name evidence="1" type="ORF">PAXRUDRAFT_533526</name>
</gene>
<reference evidence="2" key="2">
    <citation type="submission" date="2015-01" db="EMBL/GenBank/DDBJ databases">
        <title>Evolutionary Origins and Diversification of the Mycorrhizal Mutualists.</title>
        <authorList>
            <consortium name="DOE Joint Genome Institute"/>
            <consortium name="Mycorrhizal Genomics Consortium"/>
            <person name="Kohler A."/>
            <person name="Kuo A."/>
            <person name="Nagy L.G."/>
            <person name="Floudas D."/>
            <person name="Copeland A."/>
            <person name="Barry K.W."/>
            <person name="Cichocki N."/>
            <person name="Veneault-Fourrey C."/>
            <person name="LaButti K."/>
            <person name="Lindquist E.A."/>
            <person name="Lipzen A."/>
            <person name="Lundell T."/>
            <person name="Morin E."/>
            <person name="Murat C."/>
            <person name="Riley R."/>
            <person name="Ohm R."/>
            <person name="Sun H."/>
            <person name="Tunlid A."/>
            <person name="Henrissat B."/>
            <person name="Grigoriev I.V."/>
            <person name="Hibbett D.S."/>
            <person name="Martin F."/>
        </authorList>
    </citation>
    <scope>NUCLEOTIDE SEQUENCE [LARGE SCALE GENOMIC DNA]</scope>
    <source>
        <strain evidence="2">Ve08.2h10</strain>
    </source>
</reference>
<evidence type="ECO:0000313" key="2">
    <source>
        <dbReference type="Proteomes" id="UP000054538"/>
    </source>
</evidence>
<dbReference type="AlphaFoldDB" id="A0A0D0DW48"/>
<dbReference type="EMBL" id="KN824861">
    <property type="protein sequence ID" value="KIK99403.1"/>
    <property type="molecule type" value="Genomic_DNA"/>
</dbReference>
<accession>A0A0D0DW48</accession>
<dbReference type="InParanoid" id="A0A0D0DW48"/>
<name>A0A0D0DW48_9AGAM</name>
<dbReference type="HOGENOM" id="CLU_2794684_0_0_1"/>
<evidence type="ECO:0000313" key="1">
    <source>
        <dbReference type="EMBL" id="KIK99403.1"/>
    </source>
</evidence>
<dbReference type="Proteomes" id="UP000054538">
    <property type="component" value="Unassembled WGS sequence"/>
</dbReference>
<reference evidence="1 2" key="1">
    <citation type="submission" date="2014-04" db="EMBL/GenBank/DDBJ databases">
        <authorList>
            <consortium name="DOE Joint Genome Institute"/>
            <person name="Kuo A."/>
            <person name="Kohler A."/>
            <person name="Jargeat P."/>
            <person name="Nagy L.G."/>
            <person name="Floudas D."/>
            <person name="Copeland A."/>
            <person name="Barry K.W."/>
            <person name="Cichocki N."/>
            <person name="Veneault-Fourrey C."/>
            <person name="LaButti K."/>
            <person name="Lindquist E.A."/>
            <person name="Lipzen A."/>
            <person name="Lundell T."/>
            <person name="Morin E."/>
            <person name="Murat C."/>
            <person name="Sun H."/>
            <person name="Tunlid A."/>
            <person name="Henrissat B."/>
            <person name="Grigoriev I.V."/>
            <person name="Hibbett D.S."/>
            <person name="Martin F."/>
            <person name="Nordberg H.P."/>
            <person name="Cantor M.N."/>
            <person name="Hua S.X."/>
        </authorList>
    </citation>
    <scope>NUCLEOTIDE SEQUENCE [LARGE SCALE GENOMIC DNA]</scope>
    <source>
        <strain evidence="1 2">Ve08.2h10</strain>
    </source>
</reference>
<keyword evidence="2" id="KW-1185">Reference proteome</keyword>
<proteinExistence type="predicted"/>
<protein>
    <submittedName>
        <fullName evidence="1">Uncharacterized protein</fullName>
    </submittedName>
</protein>
<sequence length="68" mass="7502">MLSGHITTRLPVAWFCRNRECADVLSARLTKIQATCHPPLGYPFCGCDNLKCSSAQPLGRNGRLTRVV</sequence>
<organism evidence="1 2">
    <name type="scientific">Paxillus rubicundulus Ve08.2h10</name>
    <dbReference type="NCBI Taxonomy" id="930991"/>
    <lineage>
        <taxon>Eukaryota</taxon>
        <taxon>Fungi</taxon>
        <taxon>Dikarya</taxon>
        <taxon>Basidiomycota</taxon>
        <taxon>Agaricomycotina</taxon>
        <taxon>Agaricomycetes</taxon>
        <taxon>Agaricomycetidae</taxon>
        <taxon>Boletales</taxon>
        <taxon>Paxilineae</taxon>
        <taxon>Paxillaceae</taxon>
        <taxon>Paxillus</taxon>
    </lineage>
</organism>